<reference evidence="2" key="1">
    <citation type="submission" date="2020-02" db="EMBL/GenBank/DDBJ databases">
        <authorList>
            <person name="Meier V. D."/>
        </authorList>
    </citation>
    <scope>NUCLEOTIDE SEQUENCE</scope>
    <source>
        <strain evidence="2">AVDCRST_MAG86</strain>
    </source>
</reference>
<gene>
    <name evidence="2" type="ORF">AVDCRST_MAG86-1969</name>
</gene>
<feature type="region of interest" description="Disordered" evidence="1">
    <location>
        <begin position="1"/>
        <end position="37"/>
    </location>
</feature>
<sequence length="37" mass="3804">CCTASCRSARMRRSPRESGGISGTRSNTTSAMAGLLA</sequence>
<proteinExistence type="predicted"/>
<accession>A0A6J4VCU6</accession>
<dbReference type="AlphaFoldDB" id="A0A6J4VCU6"/>
<dbReference type="EMBL" id="CADCWP010000156">
    <property type="protein sequence ID" value="CAA9573941.1"/>
    <property type="molecule type" value="Genomic_DNA"/>
</dbReference>
<evidence type="ECO:0000256" key="1">
    <source>
        <dbReference type="SAM" id="MobiDB-lite"/>
    </source>
</evidence>
<evidence type="ECO:0000313" key="2">
    <source>
        <dbReference type="EMBL" id="CAA9573941.1"/>
    </source>
</evidence>
<name>A0A6J4VCU6_9DEIN</name>
<organism evidence="2">
    <name type="scientific">uncultured Truepera sp</name>
    <dbReference type="NCBI Taxonomy" id="543023"/>
    <lineage>
        <taxon>Bacteria</taxon>
        <taxon>Thermotogati</taxon>
        <taxon>Deinococcota</taxon>
        <taxon>Deinococci</taxon>
        <taxon>Trueperales</taxon>
        <taxon>Trueperaceae</taxon>
        <taxon>Truepera</taxon>
        <taxon>environmental samples</taxon>
    </lineage>
</organism>
<protein>
    <submittedName>
        <fullName evidence="2">Uncharacterized protein</fullName>
    </submittedName>
</protein>
<feature type="non-terminal residue" evidence="2">
    <location>
        <position position="37"/>
    </location>
</feature>
<feature type="non-terminal residue" evidence="2">
    <location>
        <position position="1"/>
    </location>
</feature>